<organism evidence="2 3">
    <name type="scientific">Intoshia linei</name>
    <dbReference type="NCBI Taxonomy" id="1819745"/>
    <lineage>
        <taxon>Eukaryota</taxon>
        <taxon>Metazoa</taxon>
        <taxon>Spiralia</taxon>
        <taxon>Lophotrochozoa</taxon>
        <taxon>Mesozoa</taxon>
        <taxon>Orthonectida</taxon>
        <taxon>Rhopaluridae</taxon>
        <taxon>Intoshia</taxon>
    </lineage>
</organism>
<dbReference type="EMBL" id="LWCA01000182">
    <property type="protein sequence ID" value="OAF70152.1"/>
    <property type="molecule type" value="Genomic_DNA"/>
</dbReference>
<gene>
    <name evidence="2" type="ORF">A3Q56_02090</name>
</gene>
<evidence type="ECO:0000313" key="3">
    <source>
        <dbReference type="Proteomes" id="UP000078046"/>
    </source>
</evidence>
<keyword evidence="3" id="KW-1185">Reference proteome</keyword>
<evidence type="ECO:0000313" key="2">
    <source>
        <dbReference type="EMBL" id="OAF70152.1"/>
    </source>
</evidence>
<proteinExistence type="predicted"/>
<dbReference type="Proteomes" id="UP000078046">
    <property type="component" value="Unassembled WGS sequence"/>
</dbReference>
<feature type="non-terminal residue" evidence="2">
    <location>
        <position position="80"/>
    </location>
</feature>
<name>A0A177B913_9BILA</name>
<feature type="region of interest" description="Disordered" evidence="1">
    <location>
        <begin position="1"/>
        <end position="23"/>
    </location>
</feature>
<reference evidence="2 3" key="1">
    <citation type="submission" date="2016-04" db="EMBL/GenBank/DDBJ databases">
        <title>The genome of Intoshia linei affirms orthonectids as highly simplified spiralians.</title>
        <authorList>
            <person name="Mikhailov K.V."/>
            <person name="Slusarev G.S."/>
            <person name="Nikitin M.A."/>
            <person name="Logacheva M.D."/>
            <person name="Penin A."/>
            <person name="Aleoshin V."/>
            <person name="Panchin Y.V."/>
        </authorList>
    </citation>
    <scope>NUCLEOTIDE SEQUENCE [LARGE SCALE GENOMIC DNA]</scope>
    <source>
        <strain evidence="2">Intl2013</strain>
        <tissue evidence="2">Whole animal</tissue>
    </source>
</reference>
<feature type="compositionally biased region" description="Polar residues" evidence="1">
    <location>
        <begin position="1"/>
        <end position="19"/>
    </location>
</feature>
<protein>
    <submittedName>
        <fullName evidence="2">Uncharacterized protein</fullName>
    </submittedName>
</protein>
<sequence>MSTTLHPRTKPEAQQSALKNRTENSWFEHKPVVCITNDNCPKPSRLQGEIANNICKSNSAYQNWFEHKTKEKVNVCPNII</sequence>
<comment type="caution">
    <text evidence="2">The sequence shown here is derived from an EMBL/GenBank/DDBJ whole genome shotgun (WGS) entry which is preliminary data.</text>
</comment>
<accession>A0A177B913</accession>
<dbReference type="AlphaFoldDB" id="A0A177B913"/>
<evidence type="ECO:0000256" key="1">
    <source>
        <dbReference type="SAM" id="MobiDB-lite"/>
    </source>
</evidence>